<evidence type="ECO:0000313" key="2">
    <source>
        <dbReference type="EMBL" id="CAF9936551.1"/>
    </source>
</evidence>
<dbReference type="InterPro" id="IPR004839">
    <property type="entry name" value="Aminotransferase_I/II_large"/>
</dbReference>
<dbReference type="PANTHER" id="PTHR42858">
    <property type="entry name" value="AMINOTRANSFERASE"/>
    <property type="match status" value="1"/>
</dbReference>
<keyword evidence="3" id="KW-1185">Reference proteome</keyword>
<dbReference type="EMBL" id="CAJPDS010000092">
    <property type="protein sequence ID" value="CAF9936551.1"/>
    <property type="molecule type" value="Genomic_DNA"/>
</dbReference>
<protein>
    <recommendedName>
        <fullName evidence="1">Aminotransferase class I/classII large domain-containing protein</fullName>
    </recommendedName>
</protein>
<dbReference type="GO" id="GO:0030170">
    <property type="term" value="F:pyridoxal phosphate binding"/>
    <property type="evidence" value="ECO:0007669"/>
    <property type="project" value="InterPro"/>
</dbReference>
<dbReference type="CDD" id="cd00609">
    <property type="entry name" value="AAT_like"/>
    <property type="match status" value="1"/>
</dbReference>
<dbReference type="Gene3D" id="3.90.1150.10">
    <property type="entry name" value="Aspartate Aminotransferase, domain 1"/>
    <property type="match status" value="1"/>
</dbReference>
<reference evidence="2" key="1">
    <citation type="submission" date="2021-03" db="EMBL/GenBank/DDBJ databases">
        <authorList>
            <person name="Tagirdzhanova G."/>
        </authorList>
    </citation>
    <scope>NUCLEOTIDE SEQUENCE</scope>
</reference>
<proteinExistence type="predicted"/>
<sequence>MSEEKKEINFVWGKPAPSLIPTVEMAAAAQRVFADPVMAIAGMQYSDSPHAGYNPLRQRLSAYLSDFYGSSESLDDLSITGGASQALTVILQILSDPAATRAVWLTAPCFFAARKIFEDAGLTGKLHGVNELEDGSIDLEYLEREMMKLDNPTLMRPCKPSSTYQKTYAHLIYIVPTFSNPSGKTMPLDCRRALVNLARKHDALIICDDIYDMLQWPSATDDAMSILALPTTAPLPRLIDIDRALPTHTNDPQGFGHALSNGSFSKIVAPGVRTGWVDARPTLVKALTACGALTAGGCPSQLVATMLAELMDHGWLQKHVGGKLVPAYRKRWVLMKKAVERELGGLGGGVVDVGDTGLAGGYFLWIRLPEGAKATDVARMARDTEALMVSPGPSFGVALEEQETDFEPFVRLSFSYEDEENLVEGVVRLARVVRALLNRDQPN</sequence>
<gene>
    <name evidence="2" type="ORF">HETSPECPRED_010376</name>
</gene>
<dbReference type="AlphaFoldDB" id="A0A8H3G1Y7"/>
<dbReference type="Gene3D" id="3.40.640.10">
    <property type="entry name" value="Type I PLP-dependent aspartate aminotransferase-like (Major domain)"/>
    <property type="match status" value="1"/>
</dbReference>
<evidence type="ECO:0000259" key="1">
    <source>
        <dbReference type="Pfam" id="PF00155"/>
    </source>
</evidence>
<dbReference type="SUPFAM" id="SSF53383">
    <property type="entry name" value="PLP-dependent transferases"/>
    <property type="match status" value="1"/>
</dbReference>
<comment type="caution">
    <text evidence="2">The sequence shown here is derived from an EMBL/GenBank/DDBJ whole genome shotgun (WGS) entry which is preliminary data.</text>
</comment>
<dbReference type="OrthoDB" id="7042322at2759"/>
<dbReference type="GO" id="GO:0047536">
    <property type="term" value="F:2-aminoadipate transaminase activity"/>
    <property type="evidence" value="ECO:0007669"/>
    <property type="project" value="TreeGrafter"/>
</dbReference>
<evidence type="ECO:0000313" key="3">
    <source>
        <dbReference type="Proteomes" id="UP000664521"/>
    </source>
</evidence>
<dbReference type="Pfam" id="PF00155">
    <property type="entry name" value="Aminotran_1_2"/>
    <property type="match status" value="1"/>
</dbReference>
<dbReference type="InterPro" id="IPR015424">
    <property type="entry name" value="PyrdxlP-dep_Trfase"/>
</dbReference>
<dbReference type="Proteomes" id="UP000664521">
    <property type="component" value="Unassembled WGS sequence"/>
</dbReference>
<feature type="domain" description="Aminotransferase class I/classII large" evidence="1">
    <location>
        <begin position="51"/>
        <end position="425"/>
    </location>
</feature>
<dbReference type="InterPro" id="IPR015421">
    <property type="entry name" value="PyrdxlP-dep_Trfase_major"/>
</dbReference>
<organism evidence="2 3">
    <name type="scientific">Heterodermia speciosa</name>
    <dbReference type="NCBI Taxonomy" id="116794"/>
    <lineage>
        <taxon>Eukaryota</taxon>
        <taxon>Fungi</taxon>
        <taxon>Dikarya</taxon>
        <taxon>Ascomycota</taxon>
        <taxon>Pezizomycotina</taxon>
        <taxon>Lecanoromycetes</taxon>
        <taxon>OSLEUM clade</taxon>
        <taxon>Lecanoromycetidae</taxon>
        <taxon>Caliciales</taxon>
        <taxon>Physciaceae</taxon>
        <taxon>Heterodermia</taxon>
    </lineage>
</organism>
<dbReference type="InterPro" id="IPR015422">
    <property type="entry name" value="PyrdxlP-dep_Trfase_small"/>
</dbReference>
<dbReference type="PANTHER" id="PTHR42858:SF1">
    <property type="entry name" value="LD15494P"/>
    <property type="match status" value="1"/>
</dbReference>
<accession>A0A8H3G1Y7</accession>
<name>A0A8H3G1Y7_9LECA</name>